<feature type="compositionally biased region" description="Low complexity" evidence="2">
    <location>
        <begin position="1543"/>
        <end position="1566"/>
    </location>
</feature>
<feature type="region of interest" description="Disordered" evidence="2">
    <location>
        <begin position="250"/>
        <end position="282"/>
    </location>
</feature>
<feature type="compositionally biased region" description="Low complexity" evidence="2">
    <location>
        <begin position="890"/>
        <end position="930"/>
    </location>
</feature>
<comment type="caution">
    <text evidence="3">The sequence shown here is derived from an EMBL/GenBank/DDBJ whole genome shotgun (WGS) entry which is preliminary data.</text>
</comment>
<name>A0A5A8E5R1_CAFRO</name>
<feature type="compositionally biased region" description="Basic and acidic residues" evidence="2">
    <location>
        <begin position="2054"/>
        <end position="2064"/>
    </location>
</feature>
<feature type="region of interest" description="Disordered" evidence="2">
    <location>
        <begin position="149"/>
        <end position="215"/>
    </location>
</feature>
<feature type="region of interest" description="Disordered" evidence="2">
    <location>
        <begin position="1995"/>
        <end position="2064"/>
    </location>
</feature>
<feature type="region of interest" description="Disordered" evidence="2">
    <location>
        <begin position="406"/>
        <end position="463"/>
    </location>
</feature>
<feature type="compositionally biased region" description="Low complexity" evidence="2">
    <location>
        <begin position="261"/>
        <end position="273"/>
    </location>
</feature>
<sequence length="2064" mass="205996">MIRTSPGLGTRIDGEVLLPVVVDVEVHADGGLPPDAIESGTASLWAAPGLIHAGTDESAGLPWYDRQRAGGYRVMSDVDTGRVPGSWSAVQAARLTGSTFRALLLPLREGAIEMTAKFTRADGSEVWAGGFGQNLKLEAAPLRAPGISLYRRRRRRHQGQDERGSPGMRHVSSDGGSSGWFRADASSGIESDTTCWTPTGSDAGSDAPNRRPARARPLSRLGSRFLARFRYLFESVSRSLAMRSLAAANRASSDSRHSRHGAAAAAPSTPATRVGRHARAPTIDFSPRAAMAKAGPVTDSALAYALALLGAELEMNQTPAAVTRAVLSACVGFPLFAEDLHCEGKHGAHSPGASAAFATTSGGTVPFLASRSNVARILRVWLTPAQEARAMQALLAAPVPLPPGARALADSSSSTSSSSSSHALSGASRTPCPSSHDGRAASATSATGQRQSLPWTPTNANEAAGSGRRQLSLAAAADYALLALLALAMGQPYGAIAGDDEAGAADAGGGGDSLGRAAAARRSSAILMLRRAARRGGIPLKCEASDSDDQAQDRPGRSPAGRAGHVDPFGVPTSRGHATSASYASLASLGGAASSDPAEAHAGALLDLALSLVRHGGPALVSAPSLAGFVTAAQTCSDSAVTAHLLGLLDSIARPAPRSLAHIALWMRWREASDADSLAGVHAAALRLTRHVSAAQIHAAMSDAAAAAAGSLALGEGRSSSNHSGGGAQHDGAPPPSPSSTTSSSSGPAAQPARALDATDALVASPGARRKGVGEAVDPPAAPTGANIHPLSRGVAYGRIGFSPSSPARLAFAALWPGITQTSRASAVPASPRLASVAGSIAPSPSAAGGVVPPSPSLRPSASAASLVALPSLRSEPSALAKAVAARLAPNPDSAAPPSASCSSGQPPAAEAAAPTTPSPSLAAEPAPRAATPPSPTLQTASFVAAAAARRGIARSASASGLAAAATDVQLASTALGCTSYDSAQLGLDADHDAGRSHLLGGLPRSVAPASEGGPAASDSVSGLLPSFHLPPPSSEPTAGSEYAHRGLGHRPRRPSWRHASQMPGLSGEDADPPAPPSSDSSTRPPFQLSTDSRDGQAGFASSTGPHASAPRMTVSGAGSAAERSGGRSAATDDAGCHAPTPADQGCTGGGGGGGGGGSGSVPGSVSSLSGPAAASALDGLCGTSLLARDGSLASLTAAVPASSGSQPPPPQGVAAGSTGSADTPTAHPTAAPVRQRSGASHDAPSGGHALPAAVSLAAVAKLLPRRDAVADRAATFVDDCRARMVANVANALVKRVRVTSLSVSYAISAEARIPLQLLRSEGAPSSLELEDVDAAEAEDSIDDALAVAAHANVLGSAAAQLANRAGAGRIAGGAAVDDEESVSRTPFSGAGGAAAAAPSPASPVGLPSPGADTGGARDEDEDPHGLLAMALAPPKSARAVPFSAQPARAATVTALDPAMRVRLGANSRGPNSPEGEVTLDSPKLSPPSPGARRLVRAASDVSAAGSQTRSSPPFDTVSTAHTGSFDALSSMASGGARPSRWGAAAASTGAMAAPATPGRAGPPSGLQHAHSDHHPVVSTGGSGSALAFSPSDSGDSDCDAADDDDDDGGDVDGGSGGGGGSSRPDSRRRRWRHPLTANEVAAAAAAATQAARAGGWQSPYRRSRLETCALSAVGGRGGTIDEETGVMVKPFSGAASGSLKTLLDVAERAVTRFSGSDASCARYFVDLVLRRWPRMDSARAVLLLKFVVAATAAWQPHSGDEVTPASIVAAGPQPARPASAEDAAMEALLRRGHLSSHDSALARRAAAAAAAASLAARRRRPREFLAMGRQAAGMPQAGDLDSAPATPSIRVPEAALLTEPSRPSDEIDEGVFSAARLALMGSRDELRAALVRRVCACLRSPHGQLSTTAAGLCHPFPAASAPPSPFVSVLITSRPCALAIIEALSSPSVAQHWNSTVTKNAKTVSRGIAALALRSGLAARHDIAAAVRRASSAPGAASLGPLQHVGSPTVVTSEPPRGVPAASTSSVTPTSSDHLTRGSTMSVHGPASSPQSRAERAAEPADA</sequence>
<feature type="compositionally biased region" description="Low complexity" evidence="2">
    <location>
        <begin position="1213"/>
        <end position="1233"/>
    </location>
</feature>
<accession>A0A5A8E5R1</accession>
<feature type="compositionally biased region" description="Acidic residues" evidence="2">
    <location>
        <begin position="1595"/>
        <end position="1611"/>
    </location>
</feature>
<feature type="compositionally biased region" description="Polar residues" evidence="2">
    <location>
        <begin position="188"/>
        <end position="202"/>
    </location>
</feature>
<feature type="region of interest" description="Disordered" evidence="2">
    <location>
        <begin position="539"/>
        <end position="576"/>
    </location>
</feature>
<feature type="region of interest" description="Disordered" evidence="2">
    <location>
        <begin position="1199"/>
        <end position="1248"/>
    </location>
</feature>
<keyword evidence="1" id="KW-0945">Host-virus interaction</keyword>
<dbReference type="PANTHER" id="PTHR13037">
    <property type="entry name" value="FORMIN"/>
    <property type="match status" value="1"/>
</dbReference>
<reference evidence="3 4" key="1">
    <citation type="submission" date="2019-07" db="EMBL/GenBank/DDBJ databases">
        <title>Genomes of Cafeteria roenbergensis.</title>
        <authorList>
            <person name="Fischer M.G."/>
            <person name="Hackl T."/>
            <person name="Roman M."/>
        </authorList>
    </citation>
    <scope>NUCLEOTIDE SEQUENCE [LARGE SCALE GENOMIC DNA]</scope>
    <source>
        <strain evidence="3 4">E4-10P</strain>
    </source>
</reference>
<dbReference type="OrthoDB" id="10627965at2759"/>
<feature type="compositionally biased region" description="Basic residues" evidence="2">
    <location>
        <begin position="1047"/>
        <end position="1057"/>
    </location>
</feature>
<feature type="compositionally biased region" description="Low complexity" evidence="2">
    <location>
        <begin position="1162"/>
        <end position="1173"/>
    </location>
</feature>
<feature type="compositionally biased region" description="Low complexity" evidence="2">
    <location>
        <begin position="1394"/>
        <end position="1412"/>
    </location>
</feature>
<proteinExistence type="predicted"/>
<dbReference type="PANTHER" id="PTHR13037:SF24">
    <property type="entry name" value="POLYCOMB PROTEIN PCL-RELATED"/>
    <property type="match status" value="1"/>
</dbReference>
<feature type="region of interest" description="Disordered" evidence="2">
    <location>
        <begin position="1001"/>
        <end position="1173"/>
    </location>
</feature>
<feature type="compositionally biased region" description="Polar residues" evidence="2">
    <location>
        <begin position="2038"/>
        <end position="2053"/>
    </location>
</feature>
<feature type="compositionally biased region" description="Low complexity" evidence="2">
    <location>
        <begin position="2020"/>
        <end position="2033"/>
    </location>
</feature>
<evidence type="ECO:0000256" key="1">
    <source>
        <dbReference type="ARBA" id="ARBA00022581"/>
    </source>
</evidence>
<feature type="compositionally biased region" description="Gly residues" evidence="2">
    <location>
        <begin position="1147"/>
        <end position="1161"/>
    </location>
</feature>
<dbReference type="Proteomes" id="UP000322899">
    <property type="component" value="Unassembled WGS sequence"/>
</dbReference>
<feature type="region of interest" description="Disordered" evidence="2">
    <location>
        <begin position="1464"/>
        <end position="1631"/>
    </location>
</feature>
<feature type="region of interest" description="Disordered" evidence="2">
    <location>
        <begin position="715"/>
        <end position="755"/>
    </location>
</feature>
<feature type="compositionally biased region" description="Low complexity" evidence="2">
    <location>
        <begin position="739"/>
        <end position="753"/>
    </location>
</feature>
<evidence type="ECO:0000256" key="2">
    <source>
        <dbReference type="SAM" id="MobiDB-lite"/>
    </source>
</evidence>
<organism evidence="3 4">
    <name type="scientific">Cafeteria roenbergensis</name>
    <name type="common">Marine flagellate</name>
    <dbReference type="NCBI Taxonomy" id="33653"/>
    <lineage>
        <taxon>Eukaryota</taxon>
        <taxon>Sar</taxon>
        <taxon>Stramenopiles</taxon>
        <taxon>Bigyra</taxon>
        <taxon>Opalozoa</taxon>
        <taxon>Bicosoecida</taxon>
        <taxon>Cafeteriaceae</taxon>
        <taxon>Cafeteria</taxon>
    </lineage>
</organism>
<feature type="region of interest" description="Disordered" evidence="2">
    <location>
        <begin position="890"/>
        <end position="937"/>
    </location>
</feature>
<feature type="region of interest" description="Disordered" evidence="2">
    <location>
        <begin position="768"/>
        <end position="790"/>
    </location>
</feature>
<evidence type="ECO:0000313" key="4">
    <source>
        <dbReference type="Proteomes" id="UP000322899"/>
    </source>
</evidence>
<feature type="region of interest" description="Disordered" evidence="2">
    <location>
        <begin position="1375"/>
        <end position="1423"/>
    </location>
</feature>
<protein>
    <submittedName>
        <fullName evidence="3">Uncharacterized protein</fullName>
    </submittedName>
</protein>
<dbReference type="EMBL" id="VLTO01000045">
    <property type="protein sequence ID" value="KAA0172668.1"/>
    <property type="molecule type" value="Genomic_DNA"/>
</dbReference>
<gene>
    <name evidence="3" type="ORF">FNF27_05892</name>
</gene>
<feature type="compositionally biased region" description="Low complexity" evidence="2">
    <location>
        <begin position="406"/>
        <end position="428"/>
    </location>
</feature>
<feature type="compositionally biased region" description="Polar residues" evidence="2">
    <location>
        <begin position="442"/>
        <end position="461"/>
    </location>
</feature>
<evidence type="ECO:0000313" key="3">
    <source>
        <dbReference type="EMBL" id="KAA0172668.1"/>
    </source>
</evidence>
<feature type="compositionally biased region" description="Polar residues" evidence="2">
    <location>
        <begin position="1505"/>
        <end position="1523"/>
    </location>
</feature>
<feature type="compositionally biased region" description="Gly residues" evidence="2">
    <location>
        <begin position="1612"/>
        <end position="1622"/>
    </location>
</feature>
<feature type="compositionally biased region" description="Low complexity" evidence="2">
    <location>
        <begin position="1116"/>
        <end position="1130"/>
    </location>
</feature>